<dbReference type="NCBIfam" id="TIGR02116">
    <property type="entry name" value="toxin_Txe_YoeB"/>
    <property type="match status" value="1"/>
</dbReference>
<dbReference type="AlphaFoldDB" id="A0A1G7I727"/>
<keyword evidence="3" id="KW-0540">Nuclease</keyword>
<evidence type="ECO:0000256" key="2">
    <source>
        <dbReference type="ARBA" id="ARBA00022649"/>
    </source>
</evidence>
<evidence type="ECO:0000256" key="1">
    <source>
        <dbReference type="ARBA" id="ARBA00008172"/>
    </source>
</evidence>
<dbReference type="OrthoDB" id="9801102at2"/>
<reference evidence="8" key="1">
    <citation type="submission" date="2016-10" db="EMBL/GenBank/DDBJ databases">
        <authorList>
            <person name="Varghese N."/>
            <person name="Submissions S."/>
        </authorList>
    </citation>
    <scope>NUCLEOTIDE SEQUENCE [LARGE SCALE GENOMIC DNA]</scope>
    <source>
        <strain evidence="8">DSM 19684</strain>
    </source>
</reference>
<dbReference type="Proteomes" id="UP000199203">
    <property type="component" value="Unassembled WGS sequence"/>
</dbReference>
<dbReference type="PANTHER" id="PTHR38039">
    <property type="entry name" value="TOXIN YOEB"/>
    <property type="match status" value="1"/>
</dbReference>
<evidence type="ECO:0000313" key="7">
    <source>
        <dbReference type="EMBL" id="SDF08462.1"/>
    </source>
</evidence>
<dbReference type="STRING" id="454006.SAMN05421825_1002"/>
<dbReference type="Pfam" id="PF06769">
    <property type="entry name" value="YoeB_toxin"/>
    <property type="match status" value="1"/>
</dbReference>
<keyword evidence="4" id="KW-0255">Endonuclease</keyword>
<dbReference type="GO" id="GO:0004519">
    <property type="term" value="F:endonuclease activity"/>
    <property type="evidence" value="ECO:0007669"/>
    <property type="project" value="UniProtKB-KW"/>
</dbReference>
<proteinExistence type="inferred from homology"/>
<keyword evidence="8" id="KW-1185">Reference proteome</keyword>
<dbReference type="InterPro" id="IPR035093">
    <property type="entry name" value="RelE/ParE_toxin_dom_sf"/>
</dbReference>
<keyword evidence="2" id="KW-1277">Toxin-antitoxin system</keyword>
<protein>
    <recommendedName>
        <fullName evidence="6">Putative mRNA interferase YoeB</fullName>
    </recommendedName>
</protein>
<accession>A0A1G7I727</accession>
<comment type="similarity">
    <text evidence="1">Belongs to the YoeB family.</text>
</comment>
<evidence type="ECO:0000256" key="3">
    <source>
        <dbReference type="ARBA" id="ARBA00022722"/>
    </source>
</evidence>
<organism evidence="7 8">
    <name type="scientific">Epilithonimonas hungarica</name>
    <dbReference type="NCBI Taxonomy" id="454006"/>
    <lineage>
        <taxon>Bacteria</taxon>
        <taxon>Pseudomonadati</taxon>
        <taxon>Bacteroidota</taxon>
        <taxon>Flavobacteriia</taxon>
        <taxon>Flavobacteriales</taxon>
        <taxon>Weeksellaceae</taxon>
        <taxon>Chryseobacterium group</taxon>
        <taxon>Epilithonimonas</taxon>
    </lineage>
</organism>
<evidence type="ECO:0000256" key="6">
    <source>
        <dbReference type="ARBA" id="ARBA00030388"/>
    </source>
</evidence>
<keyword evidence="5" id="KW-0378">Hydrolase</keyword>
<sequence>MNFSVSYTDKFLDDLRKHKKSGQKQLLSKVERFITECLENPRIGIGKPEQLKHRKIETWSREINKQHRLVYEIESDNVLMLSAWGHYDDK</sequence>
<dbReference type="GO" id="GO:0045892">
    <property type="term" value="P:negative regulation of DNA-templated transcription"/>
    <property type="evidence" value="ECO:0007669"/>
    <property type="project" value="TreeGrafter"/>
</dbReference>
<dbReference type="GO" id="GO:0016787">
    <property type="term" value="F:hydrolase activity"/>
    <property type="evidence" value="ECO:0007669"/>
    <property type="project" value="UniProtKB-KW"/>
</dbReference>
<dbReference type="GO" id="GO:0006401">
    <property type="term" value="P:RNA catabolic process"/>
    <property type="evidence" value="ECO:0007669"/>
    <property type="project" value="InterPro"/>
</dbReference>
<evidence type="ECO:0000256" key="5">
    <source>
        <dbReference type="ARBA" id="ARBA00022801"/>
    </source>
</evidence>
<dbReference type="PANTHER" id="PTHR38039:SF1">
    <property type="entry name" value="TOXIN YOEB"/>
    <property type="match status" value="1"/>
</dbReference>
<gene>
    <name evidence="7" type="ORF">SAMN05421825_1002</name>
</gene>
<evidence type="ECO:0000313" key="8">
    <source>
        <dbReference type="Proteomes" id="UP000199203"/>
    </source>
</evidence>
<dbReference type="Gene3D" id="3.30.2310.20">
    <property type="entry name" value="RelE-like"/>
    <property type="match status" value="1"/>
</dbReference>
<name>A0A1G7I727_9FLAO</name>
<dbReference type="InterPro" id="IPR009614">
    <property type="entry name" value="YoeB_toxin"/>
</dbReference>
<dbReference type="RefSeq" id="WP_089871879.1">
    <property type="nucleotide sequence ID" value="NZ_FNBH01000001.1"/>
</dbReference>
<evidence type="ECO:0000256" key="4">
    <source>
        <dbReference type="ARBA" id="ARBA00022759"/>
    </source>
</evidence>
<dbReference type="EMBL" id="FNBH01000001">
    <property type="protein sequence ID" value="SDF08462.1"/>
    <property type="molecule type" value="Genomic_DNA"/>
</dbReference>
<dbReference type="SUPFAM" id="SSF143011">
    <property type="entry name" value="RelE-like"/>
    <property type="match status" value="1"/>
</dbReference>